<evidence type="ECO:0000313" key="5">
    <source>
        <dbReference type="Proteomes" id="UP000054516"/>
    </source>
</evidence>
<feature type="binding site" evidence="2">
    <location>
        <position position="85"/>
    </location>
    <ligand>
        <name>FAD</name>
        <dbReference type="ChEBI" id="CHEBI:57692"/>
    </ligand>
</feature>
<dbReference type="EMBL" id="DF977456">
    <property type="protein sequence ID" value="GAP84499.1"/>
    <property type="molecule type" value="Genomic_DNA"/>
</dbReference>
<dbReference type="OMA" id="YQSVDPE"/>
<dbReference type="Gene3D" id="3.30.560.10">
    <property type="entry name" value="Glucose Oxidase, domain 3"/>
    <property type="match status" value="1"/>
</dbReference>
<dbReference type="GO" id="GO:0050660">
    <property type="term" value="F:flavin adenine dinucleotide binding"/>
    <property type="evidence" value="ECO:0007669"/>
    <property type="project" value="InterPro"/>
</dbReference>
<dbReference type="InterPro" id="IPR000172">
    <property type="entry name" value="GMC_OxRdtase_N"/>
</dbReference>
<evidence type="ECO:0000259" key="3">
    <source>
        <dbReference type="PROSITE" id="PS00624"/>
    </source>
</evidence>
<dbReference type="STRING" id="77044.A0A1S7UMC4"/>
<dbReference type="SUPFAM" id="SSF51905">
    <property type="entry name" value="FAD/NAD(P)-binding domain"/>
    <property type="match status" value="1"/>
</dbReference>
<gene>
    <name evidence="4" type="ORF">SAMD00023353_1100150</name>
</gene>
<keyword evidence="2" id="KW-0285">Flavoprotein</keyword>
<proteinExistence type="inferred from homology"/>
<dbReference type="Gene3D" id="3.50.50.60">
    <property type="entry name" value="FAD/NAD(P)-binding domain"/>
    <property type="match status" value="1"/>
</dbReference>
<dbReference type="Pfam" id="PF00732">
    <property type="entry name" value="GMC_oxred_N"/>
    <property type="match status" value="1"/>
</dbReference>
<dbReference type="PROSITE" id="PS00624">
    <property type="entry name" value="GMC_OXRED_2"/>
    <property type="match status" value="1"/>
</dbReference>
<name>A0A1S7UMC4_ROSNE</name>
<comment type="cofactor">
    <cofactor evidence="2">
        <name>FAD</name>
        <dbReference type="ChEBI" id="CHEBI:57692"/>
    </cofactor>
</comment>
<dbReference type="OrthoDB" id="269227at2759"/>
<dbReference type="PANTHER" id="PTHR11552:SF210">
    <property type="entry name" value="GLUCOSE-METHANOL-CHOLINE OXIDOREDUCTASE N-TERMINAL DOMAIN-CONTAINING PROTEIN-RELATED"/>
    <property type="match status" value="1"/>
</dbReference>
<dbReference type="PANTHER" id="PTHR11552">
    <property type="entry name" value="GLUCOSE-METHANOL-CHOLINE GMC OXIDOREDUCTASE"/>
    <property type="match status" value="1"/>
</dbReference>
<evidence type="ECO:0000256" key="1">
    <source>
        <dbReference type="ARBA" id="ARBA00010790"/>
    </source>
</evidence>
<sequence length="615" mass="67085">MSESFDYVVVGGGTSGLVVAARLTEDANVRVVVIEAGADKRTDPALETPGLVAGAYADDRFIWPFQSTPQAELNGRHLRQDTGKVLGGSSLTNFMMAMFPSRTNLDTWGKMGNKGWSFDDLAPYFRKFSTSHPPSQAIRETLGGLGYYREDLAGDGPVQLSFDDQYSVMNENWFKTFAELGLEMKTDPRTGKAIGAFQNSSTIESGNNTRSSAATAYYTDEIAKRPNLKVLTETTVQKINTETRKGLVVATGVEVKDKDGKVTNITAKNEVVLAAGTIRTPQLLELSGIGDRDLLEGLGIEVLIDNPNVGEHMQDHLMTSQQFPVKKGYPSADGLREPARFQSAFEQYASTKQGPLAGMGTSVAYVPLADRGGVMTQADRKALFDKYLSGGGPALSPVQKREFKLIRELLETEEEPAIQYLCFPGSLTVTPHPDTLTDMFTSHAPYDCIGIMALLNHPFSRGSVHVSSRDVSVPPTWNPNYCTHPLDLEILARTVGFVERIVNTAPYKDMVDPALKRLPDATGDDLETAKEIVRGRTVSCFHIAGTCRMLPRELGGVLDERLVVHGTSNLRVVDASMIPLEPLGNIQTTVYAVAERAADFIKESRKADGISLPIR</sequence>
<dbReference type="AlphaFoldDB" id="A0A1S7UMC4"/>
<organism evidence="4">
    <name type="scientific">Rosellinia necatrix</name>
    <name type="common">White root-rot fungus</name>
    <dbReference type="NCBI Taxonomy" id="77044"/>
    <lineage>
        <taxon>Eukaryota</taxon>
        <taxon>Fungi</taxon>
        <taxon>Dikarya</taxon>
        <taxon>Ascomycota</taxon>
        <taxon>Pezizomycotina</taxon>
        <taxon>Sordariomycetes</taxon>
        <taxon>Xylariomycetidae</taxon>
        <taxon>Xylariales</taxon>
        <taxon>Xylariaceae</taxon>
        <taxon>Rosellinia</taxon>
    </lineage>
</organism>
<accession>A0A1S7UMC4</accession>
<dbReference type="InterPro" id="IPR007867">
    <property type="entry name" value="GMC_OxRtase_C"/>
</dbReference>
<feature type="domain" description="Glucose-methanol-choline oxidoreductase N-terminal" evidence="3">
    <location>
        <begin position="276"/>
        <end position="290"/>
    </location>
</feature>
<dbReference type="Pfam" id="PF05199">
    <property type="entry name" value="GMC_oxred_C"/>
    <property type="match status" value="1"/>
</dbReference>
<evidence type="ECO:0000313" key="4">
    <source>
        <dbReference type="EMBL" id="GAP84499.1"/>
    </source>
</evidence>
<keyword evidence="5" id="KW-1185">Reference proteome</keyword>
<evidence type="ECO:0000256" key="2">
    <source>
        <dbReference type="PIRSR" id="PIRSR000137-2"/>
    </source>
</evidence>
<dbReference type="Proteomes" id="UP000054516">
    <property type="component" value="Unassembled WGS sequence"/>
</dbReference>
<keyword evidence="2" id="KW-0274">FAD</keyword>
<dbReference type="PIRSF" id="PIRSF000137">
    <property type="entry name" value="Alcohol_oxidase"/>
    <property type="match status" value="1"/>
</dbReference>
<dbReference type="SUPFAM" id="SSF54373">
    <property type="entry name" value="FAD-linked reductases, C-terminal domain"/>
    <property type="match status" value="1"/>
</dbReference>
<comment type="similarity">
    <text evidence="1">Belongs to the GMC oxidoreductase family.</text>
</comment>
<feature type="binding site" evidence="2">
    <location>
        <position position="236"/>
    </location>
    <ligand>
        <name>FAD</name>
        <dbReference type="ChEBI" id="CHEBI:57692"/>
    </ligand>
</feature>
<protein>
    <submittedName>
        <fullName evidence="4">Putative GMC oxidoreductase</fullName>
    </submittedName>
</protein>
<reference evidence="4" key="1">
    <citation type="submission" date="2016-03" db="EMBL/GenBank/DDBJ databases">
        <title>Draft genome sequence of Rosellinia necatrix.</title>
        <authorList>
            <person name="Kanematsu S."/>
        </authorList>
    </citation>
    <scope>NUCLEOTIDE SEQUENCE [LARGE SCALE GENOMIC DNA]</scope>
    <source>
        <strain evidence="4">W97</strain>
    </source>
</reference>
<dbReference type="InterPro" id="IPR036188">
    <property type="entry name" value="FAD/NAD-bd_sf"/>
</dbReference>
<dbReference type="GO" id="GO:0016614">
    <property type="term" value="F:oxidoreductase activity, acting on CH-OH group of donors"/>
    <property type="evidence" value="ECO:0007669"/>
    <property type="project" value="InterPro"/>
</dbReference>
<dbReference type="InterPro" id="IPR012132">
    <property type="entry name" value="GMC_OxRdtase"/>
</dbReference>
<feature type="binding site" evidence="2">
    <location>
        <begin position="14"/>
        <end position="15"/>
    </location>
    <ligand>
        <name>FAD</name>
        <dbReference type="ChEBI" id="CHEBI:57692"/>
    </ligand>
</feature>